<reference evidence="2 3" key="1">
    <citation type="submission" date="2014-02" db="EMBL/GenBank/DDBJ databases">
        <title>Comparative genomics and transcriptomics to identify genetic mechanisms underlying the emergence of carbapenem resistant Acinetobacter baumannii (CRAb).</title>
        <authorList>
            <person name="Harris A.D."/>
            <person name="Johnson K.J."/>
            <person name="George J."/>
            <person name="Shefchek K."/>
            <person name="Daugherty S.C."/>
            <person name="Parankush S."/>
            <person name="Sadzewicz L."/>
            <person name="Tallon L."/>
            <person name="Sengamalay N."/>
            <person name="Hazen T.H."/>
            <person name="Rasko D.A."/>
        </authorList>
    </citation>
    <scope>NUCLEOTIDE SEQUENCE [LARGE SCALE GENOMIC DNA]</scope>
    <source>
        <strain evidence="2 3">1295743</strain>
    </source>
</reference>
<comment type="caution">
    <text evidence="2">The sequence shown here is derived from an EMBL/GenBank/DDBJ whole genome shotgun (WGS) entry which is preliminary data.</text>
</comment>
<dbReference type="Proteomes" id="UP000020595">
    <property type="component" value="Unassembled WGS sequence"/>
</dbReference>
<dbReference type="AlphaFoldDB" id="A0A009HU73"/>
<keyword evidence="1" id="KW-0812">Transmembrane</keyword>
<organism evidence="2 3">
    <name type="scientific">Acinetobacter baumannii (strain 1295743)</name>
    <dbReference type="NCBI Taxonomy" id="1310613"/>
    <lineage>
        <taxon>Bacteria</taxon>
        <taxon>Pseudomonadati</taxon>
        <taxon>Pseudomonadota</taxon>
        <taxon>Gammaproteobacteria</taxon>
        <taxon>Moraxellales</taxon>
        <taxon>Moraxellaceae</taxon>
        <taxon>Acinetobacter</taxon>
        <taxon>Acinetobacter calcoaceticus/baumannii complex</taxon>
    </lineage>
</organism>
<keyword evidence="1" id="KW-0472">Membrane</keyword>
<keyword evidence="1" id="KW-1133">Transmembrane helix</keyword>
<protein>
    <submittedName>
        <fullName evidence="2">Uncharacterized protein</fullName>
    </submittedName>
</protein>
<dbReference type="RefSeq" id="WP_260564124.1">
    <property type="nucleotide sequence ID" value="NZ_JEWH01000011.1"/>
</dbReference>
<accession>A0A009HU73</accession>
<evidence type="ECO:0000313" key="3">
    <source>
        <dbReference type="Proteomes" id="UP000020595"/>
    </source>
</evidence>
<evidence type="ECO:0000256" key="1">
    <source>
        <dbReference type="SAM" id="Phobius"/>
    </source>
</evidence>
<dbReference type="PATRIC" id="fig|1310613.3.peg.1255"/>
<proteinExistence type="predicted"/>
<sequence>MDEEELKQIEEDCQQFKNVIKTVFYLAVMLFAAYLVWCNW</sequence>
<evidence type="ECO:0000313" key="2">
    <source>
        <dbReference type="EMBL" id="EXB06525.1"/>
    </source>
</evidence>
<gene>
    <name evidence="2" type="ORF">J512_1308</name>
</gene>
<dbReference type="EMBL" id="JEWH01000011">
    <property type="protein sequence ID" value="EXB06525.1"/>
    <property type="molecule type" value="Genomic_DNA"/>
</dbReference>
<feature type="transmembrane region" description="Helical" evidence="1">
    <location>
        <begin position="20"/>
        <end position="37"/>
    </location>
</feature>
<name>A0A009HU73_ACIB9</name>